<evidence type="ECO:0000256" key="4">
    <source>
        <dbReference type="ARBA" id="ARBA00023163"/>
    </source>
</evidence>
<feature type="compositionally biased region" description="Basic and acidic residues" evidence="5">
    <location>
        <begin position="122"/>
        <end position="135"/>
    </location>
</feature>
<evidence type="ECO:0000256" key="1">
    <source>
        <dbReference type="ARBA" id="ARBA00023015"/>
    </source>
</evidence>
<dbReference type="PANTHER" id="PTHR43133:SF8">
    <property type="entry name" value="RNA POLYMERASE SIGMA FACTOR HI_1459-RELATED"/>
    <property type="match status" value="1"/>
</dbReference>
<feature type="domain" description="RNA polymerase sigma-70 region 2" evidence="6">
    <location>
        <begin position="2"/>
        <end position="66"/>
    </location>
</feature>
<evidence type="ECO:0000256" key="5">
    <source>
        <dbReference type="SAM" id="MobiDB-lite"/>
    </source>
</evidence>
<dbReference type="InterPro" id="IPR039425">
    <property type="entry name" value="RNA_pol_sigma-70-like"/>
</dbReference>
<dbReference type="InterPro" id="IPR013325">
    <property type="entry name" value="RNA_pol_sigma_r2"/>
</dbReference>
<keyword evidence="8" id="KW-1185">Reference proteome</keyword>
<evidence type="ECO:0000256" key="3">
    <source>
        <dbReference type="ARBA" id="ARBA00023125"/>
    </source>
</evidence>
<evidence type="ECO:0000313" key="8">
    <source>
        <dbReference type="Proteomes" id="UP000062973"/>
    </source>
</evidence>
<dbReference type="GO" id="GO:0003677">
    <property type="term" value="F:DNA binding"/>
    <property type="evidence" value="ECO:0007669"/>
    <property type="project" value="UniProtKB-KW"/>
</dbReference>
<dbReference type="PATRIC" id="fig|1068978.7.peg.5024"/>
<protein>
    <recommendedName>
        <fullName evidence="6">RNA polymerase sigma-70 region 2 domain-containing protein</fullName>
    </recommendedName>
</protein>
<dbReference type="EMBL" id="CP009110">
    <property type="protein sequence ID" value="AIJ24766.1"/>
    <property type="molecule type" value="Genomic_DNA"/>
</dbReference>
<keyword evidence="1" id="KW-0805">Transcription regulation</keyword>
<dbReference type="HOGENOM" id="CLU_828064_0_0_11"/>
<evidence type="ECO:0000313" key="7">
    <source>
        <dbReference type="EMBL" id="AIJ24766.1"/>
    </source>
</evidence>
<dbReference type="Proteomes" id="UP000062973">
    <property type="component" value="Chromosome"/>
</dbReference>
<dbReference type="SUPFAM" id="SSF88946">
    <property type="entry name" value="Sigma2 domain of RNA polymerase sigma factors"/>
    <property type="match status" value="1"/>
</dbReference>
<dbReference type="PANTHER" id="PTHR43133">
    <property type="entry name" value="RNA POLYMERASE ECF-TYPE SIGMA FACTO"/>
    <property type="match status" value="1"/>
</dbReference>
<dbReference type="GO" id="GO:0016987">
    <property type="term" value="F:sigma factor activity"/>
    <property type="evidence" value="ECO:0007669"/>
    <property type="project" value="UniProtKB-KW"/>
</dbReference>
<keyword evidence="4" id="KW-0804">Transcription</keyword>
<reference evidence="7 8" key="1">
    <citation type="submission" date="2014-07" db="EMBL/GenBank/DDBJ databases">
        <title>Whole Genome Sequence of the Amycolatopsis methanolica 239.</title>
        <authorList>
            <person name="Tang B."/>
        </authorList>
    </citation>
    <scope>NUCLEOTIDE SEQUENCE [LARGE SCALE GENOMIC DNA]</scope>
    <source>
        <strain evidence="7 8">239</strain>
    </source>
</reference>
<dbReference type="KEGG" id="amq:AMETH_4674"/>
<organism evidence="7 8">
    <name type="scientific">Amycolatopsis methanolica 239</name>
    <dbReference type="NCBI Taxonomy" id="1068978"/>
    <lineage>
        <taxon>Bacteria</taxon>
        <taxon>Bacillati</taxon>
        <taxon>Actinomycetota</taxon>
        <taxon>Actinomycetes</taxon>
        <taxon>Pseudonocardiales</taxon>
        <taxon>Pseudonocardiaceae</taxon>
        <taxon>Amycolatopsis</taxon>
        <taxon>Amycolatopsis methanolica group</taxon>
    </lineage>
</organism>
<dbReference type="AlphaFoldDB" id="A0A076N0Z1"/>
<accession>A0A076N0Z1</accession>
<dbReference type="InterPro" id="IPR007627">
    <property type="entry name" value="RNA_pol_sigma70_r2"/>
</dbReference>
<keyword evidence="2" id="KW-0731">Sigma factor</keyword>
<evidence type="ECO:0000259" key="6">
    <source>
        <dbReference type="Pfam" id="PF04542"/>
    </source>
</evidence>
<evidence type="ECO:0000256" key="2">
    <source>
        <dbReference type="ARBA" id="ARBA00023082"/>
    </source>
</evidence>
<dbReference type="Pfam" id="PF04542">
    <property type="entry name" value="Sigma70_r2"/>
    <property type="match status" value="1"/>
</dbReference>
<name>A0A076N0Z1_AMYME</name>
<feature type="region of interest" description="Disordered" evidence="5">
    <location>
        <begin position="115"/>
        <end position="143"/>
    </location>
</feature>
<dbReference type="STRING" id="1068978.AMETH_4674"/>
<proteinExistence type="predicted"/>
<keyword evidence="3" id="KW-0238">DNA-binding</keyword>
<dbReference type="GO" id="GO:0006352">
    <property type="term" value="P:DNA-templated transcription initiation"/>
    <property type="evidence" value="ECO:0007669"/>
    <property type="project" value="InterPro"/>
</dbReference>
<sequence length="335" mass="36443">MRRYQGPMFGPALRMLSRQAGAEDVVQEVFLTAWRRLAQRQEDAAFVGWLHRATTNRCLNALRARRPVAELRPEQQGSLGSTGRPEQVAETWAQMRALTVVAGVDAGAAGVLAPARGARPVPRGDRDDDRHDHDGGAWAHQPCPDAIGGGDGAMAMNPATQGYALPCGRDMEQLWERLEELGNDPHERDCPHCRAAHGSLQLLCEATAELRHDTPAPSQDLTSRIMAAVRAEVRRRELLPLPTHEPGGARISERVVAAILRFAADTVPGVRARHCRVMARPGTKVEVEMELAVRYPDTTGAALNLVRERVPAAAGARIGVEVARLDVSVTDLYDG</sequence>
<dbReference type="Gene3D" id="1.10.1740.10">
    <property type="match status" value="1"/>
</dbReference>
<dbReference type="eggNOG" id="COG1595">
    <property type="taxonomic scope" value="Bacteria"/>
</dbReference>
<gene>
    <name evidence="7" type="ORF">AMETH_4674</name>
</gene>